<organism evidence="1 2">
    <name type="scientific">Pyronema omphalodes (strain CBS 100304)</name>
    <name type="common">Pyronema confluens</name>
    <dbReference type="NCBI Taxonomy" id="1076935"/>
    <lineage>
        <taxon>Eukaryota</taxon>
        <taxon>Fungi</taxon>
        <taxon>Dikarya</taxon>
        <taxon>Ascomycota</taxon>
        <taxon>Pezizomycotina</taxon>
        <taxon>Pezizomycetes</taxon>
        <taxon>Pezizales</taxon>
        <taxon>Pyronemataceae</taxon>
        <taxon>Pyronema</taxon>
    </lineage>
</organism>
<reference evidence="1 2" key="1">
    <citation type="journal article" date="2013" name="PLoS Genet.">
        <title>The genome and development-dependent transcriptomes of Pyronema confluens: a window into fungal evolution.</title>
        <authorList>
            <person name="Traeger S."/>
            <person name="Altegoer F."/>
            <person name="Freitag M."/>
            <person name="Gabaldon T."/>
            <person name="Kempken F."/>
            <person name="Kumar A."/>
            <person name="Marcet-Houben M."/>
            <person name="Poggeler S."/>
            <person name="Stajich J.E."/>
            <person name="Nowrousian M."/>
        </authorList>
    </citation>
    <scope>NUCLEOTIDE SEQUENCE [LARGE SCALE GENOMIC DNA]</scope>
    <source>
        <strain evidence="2">CBS 100304</strain>
        <tissue evidence="1">Vegetative mycelium</tissue>
    </source>
</reference>
<name>U4LEE4_PYROM</name>
<dbReference type="Proteomes" id="UP000018144">
    <property type="component" value="Unassembled WGS sequence"/>
</dbReference>
<dbReference type="AlphaFoldDB" id="U4LEE4"/>
<accession>U4LEE4</accession>
<gene>
    <name evidence="1" type="ORF">PCON_08364</name>
</gene>
<proteinExistence type="predicted"/>
<keyword evidence="2" id="KW-1185">Reference proteome</keyword>
<evidence type="ECO:0000313" key="2">
    <source>
        <dbReference type="Proteomes" id="UP000018144"/>
    </source>
</evidence>
<sequence>MIFLIHRTEMLDITVSRVRCDTTTPYARTETLETVAMFDS</sequence>
<protein>
    <submittedName>
        <fullName evidence="1">Uncharacterized protein</fullName>
    </submittedName>
</protein>
<dbReference type="EMBL" id="HF935431">
    <property type="protein sequence ID" value="CCX30238.1"/>
    <property type="molecule type" value="Genomic_DNA"/>
</dbReference>
<evidence type="ECO:0000313" key="1">
    <source>
        <dbReference type="EMBL" id="CCX30238.1"/>
    </source>
</evidence>